<evidence type="ECO:0000313" key="2">
    <source>
        <dbReference type="EMBL" id="SGY94789.1"/>
    </source>
</evidence>
<organism evidence="2 3">
    <name type="scientific">Moritella viscosa</name>
    <dbReference type="NCBI Taxonomy" id="80854"/>
    <lineage>
        <taxon>Bacteria</taxon>
        <taxon>Pseudomonadati</taxon>
        <taxon>Pseudomonadota</taxon>
        <taxon>Gammaproteobacteria</taxon>
        <taxon>Alteromonadales</taxon>
        <taxon>Moritellaceae</taxon>
        <taxon>Moritella</taxon>
    </lineage>
</organism>
<keyword evidence="2" id="KW-0032">Aminotransferase</keyword>
<dbReference type="Proteomes" id="UP000183794">
    <property type="component" value="Unassembled WGS sequence"/>
</dbReference>
<proteinExistence type="predicted"/>
<feature type="region of interest" description="Disordered" evidence="1">
    <location>
        <begin position="367"/>
        <end position="399"/>
    </location>
</feature>
<accession>A0A1L0AZN7</accession>
<dbReference type="OrthoDB" id="9812472at2"/>
<keyword evidence="2" id="KW-0808">Transferase</keyword>
<dbReference type="EMBL" id="FPLD01000051">
    <property type="protein sequence ID" value="SGY94789.1"/>
    <property type="molecule type" value="Genomic_DNA"/>
</dbReference>
<name>A0A1L0AZN7_9GAMM</name>
<dbReference type="GO" id="GO:0008483">
    <property type="term" value="F:transaminase activity"/>
    <property type="evidence" value="ECO:0007669"/>
    <property type="project" value="UniProtKB-KW"/>
</dbReference>
<dbReference type="RefSeq" id="WP_075518118.1">
    <property type="nucleotide sequence ID" value="NZ_FPLD01000051.1"/>
</dbReference>
<protein>
    <submittedName>
        <fullName evidence="2">Histidinol-phosphate aminotransferase-Imidazole acetol-phosphate transaminase</fullName>
    </submittedName>
</protein>
<evidence type="ECO:0000313" key="3">
    <source>
        <dbReference type="Proteomes" id="UP000183794"/>
    </source>
</evidence>
<reference evidence="2 3" key="1">
    <citation type="submission" date="2016-11" db="EMBL/GenBank/DDBJ databases">
        <authorList>
            <person name="Jaros S."/>
            <person name="Januszkiewicz K."/>
            <person name="Wedrychowicz H."/>
        </authorList>
    </citation>
    <scope>NUCLEOTIDE SEQUENCE [LARGE SCALE GENOMIC DNA]</scope>
    <source>
        <strain evidence="2">NVI 5450</strain>
    </source>
</reference>
<sequence>MNKDNRKKEVLKNYYIEKTSNKVYQGLKVIFNIGERLVMIKSYPHSIQSPKSYMNQKKVIKDLYRILDSGIEQHFPELELIQNEHLITVTEEERIATEKREEAKRQKLIYEQKQAEKKGFNDNPSSIFRFKSSKSLFPNYVEFKPNDTTLNIMKKYIHDGSINELEEHFQFSKEEYFRLDVKNGCIVHFENPNLNIGFMYAINLLNSKMYTVKPIPMPKPLVNLLISGNTKHTIKAATSDPLIRQQLKKLPLRILEKDRVEFCYFVFRHIKEIETFNPYYEKDLDFHIRNKMFRDKNKEQVTKSINRYLSDNHMSMSEFFAVDLSSHEGMEQFEVCRQQLVMIFTMLISKYFKLYIENSIDMAEYTKNDKSSSDTETDNPSPDKKSNGGRKNTVMKNGI</sequence>
<evidence type="ECO:0000256" key="1">
    <source>
        <dbReference type="SAM" id="MobiDB-lite"/>
    </source>
</evidence>
<gene>
    <name evidence="2" type="ORF">NVI5450_1627</name>
</gene>
<dbReference type="AlphaFoldDB" id="A0A1L0AZN7"/>